<proteinExistence type="predicted"/>
<name>A0A841GV39_9BACT</name>
<dbReference type="PANTHER" id="PTHR43037:SF1">
    <property type="entry name" value="BLL1128 PROTEIN"/>
    <property type="match status" value="1"/>
</dbReference>
<dbReference type="Gene3D" id="3.40.50.1820">
    <property type="entry name" value="alpha/beta hydrolase"/>
    <property type="match status" value="1"/>
</dbReference>
<dbReference type="InterPro" id="IPR029058">
    <property type="entry name" value="AB_hydrolase_fold"/>
</dbReference>
<gene>
    <name evidence="2" type="ORF">HNQ61_001063</name>
</gene>
<protein>
    <submittedName>
        <fullName evidence="2">Putative peptidase</fullName>
    </submittedName>
</protein>
<dbReference type="PANTHER" id="PTHR43037">
    <property type="entry name" value="UNNAMED PRODUCT-RELATED"/>
    <property type="match status" value="1"/>
</dbReference>
<dbReference type="Proteomes" id="UP000582837">
    <property type="component" value="Unassembled WGS sequence"/>
</dbReference>
<keyword evidence="3" id="KW-1185">Reference proteome</keyword>
<evidence type="ECO:0000313" key="3">
    <source>
        <dbReference type="Proteomes" id="UP000582837"/>
    </source>
</evidence>
<evidence type="ECO:0000256" key="1">
    <source>
        <dbReference type="ARBA" id="ARBA00022729"/>
    </source>
</evidence>
<organism evidence="2 3">
    <name type="scientific">Longimicrobium terrae</name>
    <dbReference type="NCBI Taxonomy" id="1639882"/>
    <lineage>
        <taxon>Bacteria</taxon>
        <taxon>Pseudomonadati</taxon>
        <taxon>Gemmatimonadota</taxon>
        <taxon>Longimicrobiia</taxon>
        <taxon>Longimicrobiales</taxon>
        <taxon>Longimicrobiaceae</taxon>
        <taxon>Longimicrobium</taxon>
    </lineage>
</organism>
<reference evidence="2 3" key="1">
    <citation type="submission" date="2020-08" db="EMBL/GenBank/DDBJ databases">
        <title>Genomic Encyclopedia of Type Strains, Phase IV (KMG-IV): sequencing the most valuable type-strain genomes for metagenomic binning, comparative biology and taxonomic classification.</title>
        <authorList>
            <person name="Goeker M."/>
        </authorList>
    </citation>
    <scope>NUCLEOTIDE SEQUENCE [LARGE SCALE GENOMIC DNA]</scope>
    <source>
        <strain evidence="2 3">DSM 29007</strain>
    </source>
</reference>
<dbReference type="EMBL" id="JACHIA010000002">
    <property type="protein sequence ID" value="MBB6069448.1"/>
    <property type="molecule type" value="Genomic_DNA"/>
</dbReference>
<keyword evidence="1" id="KW-0732">Signal</keyword>
<dbReference type="InterPro" id="IPR050955">
    <property type="entry name" value="Plant_Biomass_Hydrol_Est"/>
</dbReference>
<dbReference type="InterPro" id="IPR000801">
    <property type="entry name" value="Esterase-like"/>
</dbReference>
<dbReference type="Pfam" id="PF00756">
    <property type="entry name" value="Esterase"/>
    <property type="match status" value="1"/>
</dbReference>
<comment type="caution">
    <text evidence="2">The sequence shown here is derived from an EMBL/GenBank/DDBJ whole genome shotgun (WGS) entry which is preliminary data.</text>
</comment>
<dbReference type="AlphaFoldDB" id="A0A841GV39"/>
<dbReference type="RefSeq" id="WP_170037646.1">
    <property type="nucleotide sequence ID" value="NZ_JABDTL010000002.1"/>
</dbReference>
<dbReference type="SUPFAM" id="SSF53474">
    <property type="entry name" value="alpha/beta-Hydrolases"/>
    <property type="match status" value="1"/>
</dbReference>
<sequence length="315" mass="34205">MRTDEDRARVRRVGVTRGVGALLTALLSLAAGCVPASSPSPGTGYRLVPALPAQARARADSAVRVIEQMSGDTWETHTFRGSDGTQIAYRLLPPENPRPGVRYPLVVILHGSGEIGSDNQRQLDRFPKSWARPEIRREWPAYVLAPQMPERSANYFPTATAPDRASEPGRPLFATLELIDLLRADLPVDSSRVYAMGFSMGASTVYLALVQRPELFAAAIPIAGVPTPPRYAATLARTPLWVIHGNSDDVTPAALDLAGYSAITAVPGARATFWEYDSGEHAVPVDLLASDAFPRWLWAHRLTRRAVPDGGARPR</sequence>
<accession>A0A841GV39</accession>
<evidence type="ECO:0000313" key="2">
    <source>
        <dbReference type="EMBL" id="MBB6069448.1"/>
    </source>
</evidence>
<dbReference type="PROSITE" id="PS51257">
    <property type="entry name" value="PROKAR_LIPOPROTEIN"/>
    <property type="match status" value="1"/>
</dbReference>